<dbReference type="EMBL" id="GBRH01263917">
    <property type="protein sequence ID" value="JAD33978.1"/>
    <property type="molecule type" value="Transcribed_RNA"/>
</dbReference>
<name>A0A0A8Z8G0_ARUDO</name>
<reference evidence="1" key="2">
    <citation type="journal article" date="2015" name="Data Brief">
        <title>Shoot transcriptome of the giant reed, Arundo donax.</title>
        <authorList>
            <person name="Barrero R.A."/>
            <person name="Guerrero F.D."/>
            <person name="Moolhuijzen P."/>
            <person name="Goolsby J.A."/>
            <person name="Tidwell J."/>
            <person name="Bellgard S.E."/>
            <person name="Bellgard M.I."/>
        </authorList>
    </citation>
    <scope>NUCLEOTIDE SEQUENCE</scope>
    <source>
        <tissue evidence="1">Shoot tissue taken approximately 20 cm above the soil surface</tissue>
    </source>
</reference>
<sequence length="10" mass="1074">MAAHVLTKCT</sequence>
<protein>
    <submittedName>
        <fullName evidence="1">Uncharacterized protein</fullName>
    </submittedName>
</protein>
<evidence type="ECO:0000313" key="1">
    <source>
        <dbReference type="EMBL" id="JAD33978.1"/>
    </source>
</evidence>
<proteinExistence type="predicted"/>
<reference evidence="1" key="1">
    <citation type="submission" date="2014-09" db="EMBL/GenBank/DDBJ databases">
        <authorList>
            <person name="Magalhaes I.L.F."/>
            <person name="Oliveira U."/>
            <person name="Santos F.R."/>
            <person name="Vidigal T.H.D.A."/>
            <person name="Brescovit A.D."/>
            <person name="Santos A.J."/>
        </authorList>
    </citation>
    <scope>NUCLEOTIDE SEQUENCE</scope>
    <source>
        <tissue evidence="1">Shoot tissue taken approximately 20 cm above the soil surface</tissue>
    </source>
</reference>
<accession>A0A0A8Z8G0</accession>
<organism evidence="1">
    <name type="scientific">Arundo donax</name>
    <name type="common">Giant reed</name>
    <name type="synonym">Donax arundinaceus</name>
    <dbReference type="NCBI Taxonomy" id="35708"/>
    <lineage>
        <taxon>Eukaryota</taxon>
        <taxon>Viridiplantae</taxon>
        <taxon>Streptophyta</taxon>
        <taxon>Embryophyta</taxon>
        <taxon>Tracheophyta</taxon>
        <taxon>Spermatophyta</taxon>
        <taxon>Magnoliopsida</taxon>
        <taxon>Liliopsida</taxon>
        <taxon>Poales</taxon>
        <taxon>Poaceae</taxon>
        <taxon>PACMAD clade</taxon>
        <taxon>Arundinoideae</taxon>
        <taxon>Arundineae</taxon>
        <taxon>Arundo</taxon>
    </lineage>
</organism>